<comment type="caution">
    <text evidence="1">The sequence shown here is derived from an EMBL/GenBank/DDBJ whole genome shotgun (WGS) entry which is preliminary data.</text>
</comment>
<evidence type="ECO:0000313" key="2">
    <source>
        <dbReference type="Proteomes" id="UP000288805"/>
    </source>
</evidence>
<organism evidence="1 2">
    <name type="scientific">Vitis vinifera</name>
    <name type="common">Grape</name>
    <dbReference type="NCBI Taxonomy" id="29760"/>
    <lineage>
        <taxon>Eukaryota</taxon>
        <taxon>Viridiplantae</taxon>
        <taxon>Streptophyta</taxon>
        <taxon>Embryophyta</taxon>
        <taxon>Tracheophyta</taxon>
        <taxon>Spermatophyta</taxon>
        <taxon>Magnoliopsida</taxon>
        <taxon>eudicotyledons</taxon>
        <taxon>Gunneridae</taxon>
        <taxon>Pentapetalae</taxon>
        <taxon>rosids</taxon>
        <taxon>Vitales</taxon>
        <taxon>Vitaceae</taxon>
        <taxon>Viteae</taxon>
        <taxon>Vitis</taxon>
    </lineage>
</organism>
<proteinExistence type="predicted"/>
<dbReference type="AlphaFoldDB" id="A0A438HBR3"/>
<evidence type="ECO:0000313" key="1">
    <source>
        <dbReference type="EMBL" id="RVW81902.1"/>
    </source>
</evidence>
<sequence length="103" mass="11205">MKCRRFGGKGEEGMGALSKLSQWRTLAREAAERTAILAKFLCILHVTNTYICTPTLVRTQSPPPPSPSSFLFQFNTPSSCKLSLIPVLAGVRSEHAPDVQSDG</sequence>
<dbReference type="EMBL" id="QGNW01000246">
    <property type="protein sequence ID" value="RVW81902.1"/>
    <property type="molecule type" value="Genomic_DNA"/>
</dbReference>
<accession>A0A438HBR3</accession>
<reference evidence="1 2" key="1">
    <citation type="journal article" date="2018" name="PLoS Genet.">
        <title>Population sequencing reveals clonal diversity and ancestral inbreeding in the grapevine cultivar Chardonnay.</title>
        <authorList>
            <person name="Roach M.J."/>
            <person name="Johnson D.L."/>
            <person name="Bohlmann J."/>
            <person name="van Vuuren H.J."/>
            <person name="Jones S.J."/>
            <person name="Pretorius I.S."/>
            <person name="Schmidt S.A."/>
            <person name="Borneman A.R."/>
        </authorList>
    </citation>
    <scope>NUCLEOTIDE SEQUENCE [LARGE SCALE GENOMIC DNA]</scope>
    <source>
        <strain evidence="2">cv. Chardonnay</strain>
        <tissue evidence="1">Leaf</tissue>
    </source>
</reference>
<dbReference type="Proteomes" id="UP000288805">
    <property type="component" value="Unassembled WGS sequence"/>
</dbReference>
<name>A0A438HBR3_VITVI</name>
<protein>
    <submittedName>
        <fullName evidence="1">Uncharacterized protein</fullName>
    </submittedName>
</protein>
<gene>
    <name evidence="1" type="ORF">CK203_033238</name>
</gene>